<evidence type="ECO:0000313" key="1">
    <source>
        <dbReference type="EMBL" id="SPO60874.1"/>
    </source>
</evidence>
<dbReference type="Proteomes" id="UP000294335">
    <property type="component" value="Unassembled WGS sequence"/>
</dbReference>
<comment type="caution">
    <text evidence="1">The sequence shown here is derived from an EMBL/GenBank/DDBJ whole genome shotgun (WGS) entry which is preliminary data.</text>
</comment>
<name>A0AAQ1PAX3_9PSED</name>
<proteinExistence type="predicted"/>
<keyword evidence="2" id="KW-1185">Reference proteome</keyword>
<dbReference type="EMBL" id="OPYN01000103">
    <property type="protein sequence ID" value="SPO60874.1"/>
    <property type="molecule type" value="Genomic_DNA"/>
</dbReference>
<gene>
    <name evidence="1" type="ORF">JV551A3_V1_1030091</name>
</gene>
<protein>
    <submittedName>
        <fullName evidence="1">Sensory box protein/GGDEF family protein (Modular protein)</fullName>
    </submittedName>
</protein>
<organism evidence="1 2">
    <name type="scientific">Pseudomonas inefficax</name>
    <dbReference type="NCBI Taxonomy" id="2078786"/>
    <lineage>
        <taxon>Bacteria</taxon>
        <taxon>Pseudomonadati</taxon>
        <taxon>Pseudomonadota</taxon>
        <taxon>Gammaproteobacteria</taxon>
        <taxon>Pseudomonadales</taxon>
        <taxon>Pseudomonadaceae</taxon>
        <taxon>Pseudomonas</taxon>
    </lineage>
</organism>
<evidence type="ECO:0000313" key="2">
    <source>
        <dbReference type="Proteomes" id="UP000294335"/>
    </source>
</evidence>
<sequence>MAGYPVGAGMPANTGKAGAIHRGACFAGMPAPTGSPSGPAVLQRTLAVTASPGVWTGATQRSSL</sequence>
<dbReference type="AlphaFoldDB" id="A0AAQ1PAX3"/>
<reference evidence="1 2" key="1">
    <citation type="submission" date="2018-02" db="EMBL/GenBank/DDBJ databases">
        <authorList>
            <person name="Dubost A."/>
        </authorList>
    </citation>
    <scope>NUCLEOTIDE SEQUENCE [LARGE SCALE GENOMIC DNA]</scope>
    <source>
        <strain evidence="2">JV551A3</strain>
    </source>
</reference>
<accession>A0AAQ1PAX3</accession>